<dbReference type="PROSITE" id="PS50082">
    <property type="entry name" value="WD_REPEATS_2"/>
    <property type="match status" value="1"/>
</dbReference>
<dbReference type="Proteomes" id="UP001166093">
    <property type="component" value="Unassembled WGS sequence"/>
</dbReference>
<sequence>MVWDMEDQICLASIISRASQIRGMLSACYFSEELGAVYIATDTLALLQFRHKKTELSNASTSHKGPVLCCRYNKQFQHVISCCEGSVFKVWDLSTGALVFEFSGVQGKAAVTCMTLDANGKRLITGSCDGSVRKWDYSSGQCVSVLRHASDIADEVNSCIQVEIHRNRYIISVGCDRRISIFACRDCDGLDHLSWSGPHREEIVSVSLWPPSLLATSSCAGELLVWNLISGNVFTRLDSADTAPLREDTDDLNICRVLFIPSRGPNQKTAASLVASGPGGINTVLLHFILLIDIHAIHPFIQYTPSVELVSCLQ</sequence>
<dbReference type="PANTHER" id="PTHR44324:SF8">
    <property type="entry name" value="WD REPEAT-CONTAINING PROTEIN 64"/>
    <property type="match status" value="1"/>
</dbReference>
<name>A0ABS2XDC2_POLSP</name>
<keyword evidence="4" id="KW-1185">Reference proteome</keyword>
<gene>
    <name evidence="3" type="primary">Wdr49</name>
    <name evidence="3" type="ORF">GTO93_0019414</name>
</gene>
<keyword evidence="2" id="KW-0853">WD repeat</keyword>
<dbReference type="PANTHER" id="PTHR44324">
    <property type="entry name" value="WD40 REPEAT DOMAIN 95"/>
    <property type="match status" value="1"/>
</dbReference>
<evidence type="ECO:0000256" key="2">
    <source>
        <dbReference type="PROSITE-ProRule" id="PRU00221"/>
    </source>
</evidence>
<evidence type="ECO:0000313" key="3">
    <source>
        <dbReference type="EMBL" id="MBN3272244.1"/>
    </source>
</evidence>
<accession>A0ABS2XDC2</accession>
<dbReference type="InterPro" id="IPR015943">
    <property type="entry name" value="WD40/YVTN_repeat-like_dom_sf"/>
</dbReference>
<protein>
    <submittedName>
        <fullName evidence="3">WDR49 protein</fullName>
    </submittedName>
</protein>
<feature type="non-terminal residue" evidence="3">
    <location>
        <position position="314"/>
    </location>
</feature>
<feature type="repeat" description="WD" evidence="2">
    <location>
        <begin position="111"/>
        <end position="145"/>
    </location>
</feature>
<dbReference type="InterPro" id="IPR001680">
    <property type="entry name" value="WD40_rpt"/>
</dbReference>
<proteinExistence type="predicted"/>
<organism evidence="3 4">
    <name type="scientific">Polyodon spathula</name>
    <name type="common">North American paddlefish</name>
    <name type="synonym">Squalus spathula</name>
    <dbReference type="NCBI Taxonomy" id="7913"/>
    <lineage>
        <taxon>Eukaryota</taxon>
        <taxon>Metazoa</taxon>
        <taxon>Chordata</taxon>
        <taxon>Craniata</taxon>
        <taxon>Vertebrata</taxon>
        <taxon>Euteleostomi</taxon>
        <taxon>Actinopterygii</taxon>
        <taxon>Chondrostei</taxon>
        <taxon>Acipenseriformes</taxon>
        <taxon>Polyodontidae</taxon>
        <taxon>Polyodon</taxon>
    </lineage>
</organism>
<dbReference type="EMBL" id="JAAWVQ010018041">
    <property type="protein sequence ID" value="MBN3272244.1"/>
    <property type="molecule type" value="Genomic_DNA"/>
</dbReference>
<keyword evidence="1" id="KW-0677">Repeat</keyword>
<dbReference type="SMART" id="SM00320">
    <property type="entry name" value="WD40"/>
    <property type="match status" value="4"/>
</dbReference>
<dbReference type="InterPro" id="IPR036322">
    <property type="entry name" value="WD40_repeat_dom_sf"/>
</dbReference>
<dbReference type="Pfam" id="PF00400">
    <property type="entry name" value="WD40"/>
    <property type="match status" value="2"/>
</dbReference>
<evidence type="ECO:0000256" key="1">
    <source>
        <dbReference type="ARBA" id="ARBA00022737"/>
    </source>
</evidence>
<feature type="non-terminal residue" evidence="3">
    <location>
        <position position="1"/>
    </location>
</feature>
<comment type="caution">
    <text evidence="3">The sequence shown here is derived from an EMBL/GenBank/DDBJ whole genome shotgun (WGS) entry which is preliminary data.</text>
</comment>
<dbReference type="InterPro" id="IPR051242">
    <property type="entry name" value="WD-EF-hand_domain"/>
</dbReference>
<dbReference type="SUPFAM" id="SSF50978">
    <property type="entry name" value="WD40 repeat-like"/>
    <property type="match status" value="1"/>
</dbReference>
<reference evidence="3" key="1">
    <citation type="journal article" date="2021" name="Cell">
        <title>Tracing the genetic footprints of vertebrate landing in non-teleost ray-finned fishes.</title>
        <authorList>
            <person name="Bi X."/>
            <person name="Wang K."/>
            <person name="Yang L."/>
            <person name="Pan H."/>
            <person name="Jiang H."/>
            <person name="Wei Q."/>
            <person name="Fang M."/>
            <person name="Yu H."/>
            <person name="Zhu C."/>
            <person name="Cai Y."/>
            <person name="He Y."/>
            <person name="Gan X."/>
            <person name="Zeng H."/>
            <person name="Yu D."/>
            <person name="Zhu Y."/>
            <person name="Jiang H."/>
            <person name="Qiu Q."/>
            <person name="Yang H."/>
            <person name="Zhang Y.E."/>
            <person name="Wang W."/>
            <person name="Zhu M."/>
            <person name="He S."/>
            <person name="Zhang G."/>
        </authorList>
    </citation>
    <scope>NUCLEOTIDE SEQUENCE</scope>
    <source>
        <strain evidence="3">Pddl_001</strain>
    </source>
</reference>
<evidence type="ECO:0000313" key="4">
    <source>
        <dbReference type="Proteomes" id="UP001166093"/>
    </source>
</evidence>
<dbReference type="Gene3D" id="2.130.10.10">
    <property type="entry name" value="YVTN repeat-like/Quinoprotein amine dehydrogenase"/>
    <property type="match status" value="1"/>
</dbReference>